<dbReference type="InterPro" id="IPR021815">
    <property type="entry name" value="TsiV"/>
</dbReference>
<dbReference type="EMBL" id="CP023270">
    <property type="protein sequence ID" value="AVJ30124.1"/>
    <property type="molecule type" value="Genomic_DNA"/>
</dbReference>
<dbReference type="AlphaFoldDB" id="A0A2S0IDQ9"/>
<organism evidence="1 2">
    <name type="scientific">Achromobacter spanius</name>
    <dbReference type="NCBI Taxonomy" id="217203"/>
    <lineage>
        <taxon>Bacteria</taxon>
        <taxon>Pseudomonadati</taxon>
        <taxon>Pseudomonadota</taxon>
        <taxon>Betaproteobacteria</taxon>
        <taxon>Burkholderiales</taxon>
        <taxon>Alcaligenaceae</taxon>
        <taxon>Achromobacter</taxon>
    </lineage>
</organism>
<evidence type="ECO:0008006" key="3">
    <source>
        <dbReference type="Google" id="ProtNLM"/>
    </source>
</evidence>
<accession>A0A2S0IDQ9</accession>
<protein>
    <recommendedName>
        <fullName evidence="3">DUF3396 domain-containing protein</fullName>
    </recommendedName>
</protein>
<evidence type="ECO:0000313" key="1">
    <source>
        <dbReference type="EMBL" id="AVJ30124.1"/>
    </source>
</evidence>
<dbReference type="Proteomes" id="UP000239477">
    <property type="component" value="Chromosome"/>
</dbReference>
<gene>
    <name evidence="1" type="ORF">CLM73_25175</name>
</gene>
<sequence length="424" mass="48241">MEGLSGVGGQPTSSTAHRATVSVLARCAGDKTMTDFFSAFDAERWTFTLMDEDDTTLPVQQVGIVAVFHLIDAYIPVRRKGIAEAFSLYHELYGEKLKGGYREDKRMIVRPFSKMNFEAYRDYIVKTAPMNAVEFKCMSHLSLGHASDYMFGVFSPEGWFERIHKTFTTVRFYLPVEEISGDGKARFESFLLKCCSLLRPLHGAAGLGIQECHNWEDYQTMEYETAWAYRGVDVCIPTGNEAWRDGYSNLNWYTFLAHHWIATLGTPEELKTKLNDERIALLPYEWGTAIRAGDWPALGKAETDPTPELYVKVNNAIRSLRVQDIGSLHYGSIAGEIRFNPLTSNLWLRRFDRQEEIKAVIDESGKVKASERHVLRMLSGSPCPWPGIWICEEEPSQGRQTFMHNDLLPEVNGQIVTWRLVKAL</sequence>
<keyword evidence="2" id="KW-1185">Reference proteome</keyword>
<name>A0A2S0IDQ9_9BURK</name>
<dbReference type="Pfam" id="PF11876">
    <property type="entry name" value="TsiV"/>
    <property type="match status" value="1"/>
</dbReference>
<evidence type="ECO:0000313" key="2">
    <source>
        <dbReference type="Proteomes" id="UP000239477"/>
    </source>
</evidence>
<reference evidence="1 2" key="1">
    <citation type="submission" date="2017-09" db="EMBL/GenBank/DDBJ databases">
        <title>Genomic, metabolic, and phenotypic characteristics of bacterial isolates from the natural microbiome of the model nematode Caenorhabditis elegans.</title>
        <authorList>
            <person name="Zimmermann J."/>
            <person name="Obeng N."/>
            <person name="Yang W."/>
            <person name="Obeng O."/>
            <person name="Kissoyan K."/>
            <person name="Pees B."/>
            <person name="Dirksen P."/>
            <person name="Hoppner M."/>
            <person name="Franke A."/>
            <person name="Rosenstiel P."/>
            <person name="Leippe M."/>
            <person name="Dierking K."/>
            <person name="Kaleta C."/>
            <person name="Schulenburg H."/>
        </authorList>
    </citation>
    <scope>NUCLEOTIDE SEQUENCE [LARGE SCALE GENOMIC DNA]</scope>
    <source>
        <strain evidence="1 2">MYb73</strain>
    </source>
</reference>
<proteinExistence type="predicted"/>